<dbReference type="Pfam" id="PF14774">
    <property type="entry name" value="FAM177"/>
    <property type="match status" value="1"/>
</dbReference>
<evidence type="ECO:0000256" key="1">
    <source>
        <dbReference type="SAM" id="Coils"/>
    </source>
</evidence>
<keyword evidence="3" id="KW-1185">Reference proteome</keyword>
<dbReference type="OrthoDB" id="5981718at2759"/>
<feature type="compositionally biased region" description="Polar residues" evidence="2">
    <location>
        <begin position="1"/>
        <end position="10"/>
    </location>
</feature>
<dbReference type="GeneID" id="116295022"/>
<keyword evidence="1" id="KW-0175">Coiled coil</keyword>
<gene>
    <name evidence="4" type="primary">LOC116295022</name>
</gene>
<protein>
    <submittedName>
        <fullName evidence="4">Protein FAM177A1-like</fullName>
    </submittedName>
</protein>
<feature type="compositionally biased region" description="Basic and acidic residues" evidence="2">
    <location>
        <begin position="11"/>
        <end position="23"/>
    </location>
</feature>
<sequence length="214" mass="24770">MATSSKVATDTQKKQSNKDRDSSSEEDDEDGLDLGTSSIPSVGMKSPNKEFEMINLDADEEDEEEDDLSQRSDDRRKKRYRKKKRKKEEISESSSEDESSKLTSKKDDINPSDLNWPLYFWYYIVAVSTGALRVAECLGEKLAYVFGITSPKYQYVIDEYYRLKEIEEEEEEREKREREYVEKKQAERIAQLEGGEKASEILTIPEEDVSNTAK</sequence>
<feature type="compositionally biased region" description="Basic residues" evidence="2">
    <location>
        <begin position="76"/>
        <end position="86"/>
    </location>
</feature>
<evidence type="ECO:0000313" key="3">
    <source>
        <dbReference type="Proteomes" id="UP000515163"/>
    </source>
</evidence>
<accession>A0A6P8HT20</accession>
<proteinExistence type="predicted"/>
<feature type="region of interest" description="Disordered" evidence="2">
    <location>
        <begin position="1"/>
        <end position="108"/>
    </location>
</feature>
<feature type="compositionally biased region" description="Basic and acidic residues" evidence="2">
    <location>
        <begin position="98"/>
        <end position="108"/>
    </location>
</feature>
<dbReference type="AlphaFoldDB" id="A0A6P8HT20"/>
<dbReference type="InterPro" id="IPR028260">
    <property type="entry name" value="FAM177"/>
</dbReference>
<organism evidence="3 4">
    <name type="scientific">Actinia tenebrosa</name>
    <name type="common">Australian red waratah sea anemone</name>
    <dbReference type="NCBI Taxonomy" id="6105"/>
    <lineage>
        <taxon>Eukaryota</taxon>
        <taxon>Metazoa</taxon>
        <taxon>Cnidaria</taxon>
        <taxon>Anthozoa</taxon>
        <taxon>Hexacorallia</taxon>
        <taxon>Actiniaria</taxon>
        <taxon>Actiniidae</taxon>
        <taxon>Actinia</taxon>
    </lineage>
</organism>
<reference evidence="4" key="1">
    <citation type="submission" date="2025-08" db="UniProtKB">
        <authorList>
            <consortium name="RefSeq"/>
        </authorList>
    </citation>
    <scope>IDENTIFICATION</scope>
    <source>
        <tissue evidence="4">Tentacle</tissue>
    </source>
</reference>
<feature type="coiled-coil region" evidence="1">
    <location>
        <begin position="157"/>
        <end position="186"/>
    </location>
</feature>
<dbReference type="InParanoid" id="A0A6P8HT20"/>
<feature type="compositionally biased region" description="Acidic residues" evidence="2">
    <location>
        <begin position="57"/>
        <end position="67"/>
    </location>
</feature>
<evidence type="ECO:0000313" key="4">
    <source>
        <dbReference type="RefSeq" id="XP_031558581.1"/>
    </source>
</evidence>
<dbReference type="KEGG" id="aten:116295022"/>
<evidence type="ECO:0000256" key="2">
    <source>
        <dbReference type="SAM" id="MobiDB-lite"/>
    </source>
</evidence>
<dbReference type="PANTHER" id="PTHR31206">
    <property type="entry name" value="LP10445P"/>
    <property type="match status" value="1"/>
</dbReference>
<dbReference type="Proteomes" id="UP000515163">
    <property type="component" value="Unplaced"/>
</dbReference>
<dbReference type="PANTHER" id="PTHR31206:SF1">
    <property type="entry name" value="LP10445P"/>
    <property type="match status" value="1"/>
</dbReference>
<dbReference type="RefSeq" id="XP_031558581.1">
    <property type="nucleotide sequence ID" value="XM_031702721.1"/>
</dbReference>
<name>A0A6P8HT20_ACTTE</name>